<protein>
    <submittedName>
        <fullName evidence="3">Class I SAM-dependent methyltransferase</fullName>
        <ecNumber evidence="3">2.1.1.-</ecNumber>
    </submittedName>
</protein>
<dbReference type="EC" id="2.1.1.-" evidence="3"/>
<evidence type="ECO:0000313" key="4">
    <source>
        <dbReference type="Proteomes" id="UP001597448"/>
    </source>
</evidence>
<dbReference type="GO" id="GO:0032259">
    <property type="term" value="P:methylation"/>
    <property type="evidence" value="ECO:0007669"/>
    <property type="project" value="UniProtKB-KW"/>
</dbReference>
<dbReference type="GO" id="GO:0008168">
    <property type="term" value="F:methyltransferase activity"/>
    <property type="evidence" value="ECO:0007669"/>
    <property type="project" value="UniProtKB-KW"/>
</dbReference>
<proteinExistence type="predicted"/>
<dbReference type="PANTHER" id="PTHR40048:SF1">
    <property type="entry name" value="RHAMNOSYL O-METHYLTRANSFERASE"/>
    <property type="match status" value="1"/>
</dbReference>
<dbReference type="Proteomes" id="UP001597448">
    <property type="component" value="Unassembled WGS sequence"/>
</dbReference>
<reference evidence="4" key="1">
    <citation type="journal article" date="2019" name="Int. J. Syst. Evol. Microbiol.">
        <title>The Global Catalogue of Microorganisms (GCM) 10K type strain sequencing project: providing services to taxonomists for standard genome sequencing and annotation.</title>
        <authorList>
            <consortium name="The Broad Institute Genomics Platform"/>
            <consortium name="The Broad Institute Genome Sequencing Center for Infectious Disease"/>
            <person name="Wu L."/>
            <person name="Ma J."/>
        </authorList>
    </citation>
    <scope>NUCLEOTIDE SEQUENCE [LARGE SCALE GENOMIC DNA]</scope>
    <source>
        <strain evidence="4">CCM 8725</strain>
    </source>
</reference>
<gene>
    <name evidence="3" type="ORF">ACFSX3_15595</name>
</gene>
<evidence type="ECO:0000313" key="3">
    <source>
        <dbReference type="EMBL" id="MFD2411315.1"/>
    </source>
</evidence>
<dbReference type="Gene3D" id="3.40.50.150">
    <property type="entry name" value="Vaccinia Virus protein VP39"/>
    <property type="match status" value="1"/>
</dbReference>
<keyword evidence="4" id="KW-1185">Reference proteome</keyword>
<sequence>MTTIAQCLRFLPVEPLKHYIHKRYNNLPWVHKFGLDHIHFQGEVLVIHHSKPGFITLSAGQAEELKQSVKEGRTDSAVLDLLPEDWFRDTTGSGLIDGLLDKVLIPGLFERLTPENLKLDVTDPESRRLRAILEGVPERMPLFPAIQNPYELREFLELVQKRKPKTVVEIGTAGGGVFYSLCQLADANARLISIDYPGGPYGGGQDEYEVQLYSGFGAPGQQLSFIRDRSFHHSTKQDLIRLLGDRQIDLLFIDGDHSYGGVSSDYHMYRQLVSQGGIIAFHDIHLHPKTWGRGYDVGIYWNEVKLLCSTCTEISDPEGSREPSGFQQNGRSLSYGIGIVHN</sequence>
<dbReference type="InterPro" id="IPR029063">
    <property type="entry name" value="SAM-dependent_MTases_sf"/>
</dbReference>
<dbReference type="SUPFAM" id="SSF53335">
    <property type="entry name" value="S-adenosyl-L-methionine-dependent methyltransferases"/>
    <property type="match status" value="1"/>
</dbReference>
<dbReference type="PANTHER" id="PTHR40048">
    <property type="entry name" value="RHAMNOSYL O-METHYLTRANSFERASE"/>
    <property type="match status" value="1"/>
</dbReference>
<organism evidence="3 4">
    <name type="scientific">Paenibacillus rhizoplanae</name>
    <dbReference type="NCBI Taxonomy" id="1917181"/>
    <lineage>
        <taxon>Bacteria</taxon>
        <taxon>Bacillati</taxon>
        <taxon>Bacillota</taxon>
        <taxon>Bacilli</taxon>
        <taxon>Bacillales</taxon>
        <taxon>Paenibacillaceae</taxon>
        <taxon>Paenibacillus</taxon>
    </lineage>
</organism>
<dbReference type="Pfam" id="PF13578">
    <property type="entry name" value="Methyltransf_24"/>
    <property type="match status" value="1"/>
</dbReference>
<name>A0ABW5F8R6_9BACL</name>
<evidence type="ECO:0000256" key="2">
    <source>
        <dbReference type="ARBA" id="ARBA00022679"/>
    </source>
</evidence>
<keyword evidence="1 3" id="KW-0489">Methyltransferase</keyword>
<keyword evidence="2 3" id="KW-0808">Transferase</keyword>
<evidence type="ECO:0000256" key="1">
    <source>
        <dbReference type="ARBA" id="ARBA00022603"/>
    </source>
</evidence>
<comment type="caution">
    <text evidence="3">The sequence shown here is derived from an EMBL/GenBank/DDBJ whole genome shotgun (WGS) entry which is preliminary data.</text>
</comment>
<accession>A0ABW5F8R6</accession>
<dbReference type="EMBL" id="JBHUKY010000025">
    <property type="protein sequence ID" value="MFD2411315.1"/>
    <property type="molecule type" value="Genomic_DNA"/>
</dbReference>
<dbReference type="RefSeq" id="WP_209993100.1">
    <property type="nucleotide sequence ID" value="NZ_JBHUKY010000025.1"/>
</dbReference>